<evidence type="ECO:0000313" key="1">
    <source>
        <dbReference type="EMBL" id="QGY32230.1"/>
    </source>
</evidence>
<sequence length="129" mass="14880">MVNLSAGCKKFDEVLLNPSTDVDYDNKTFSVYMTGKKQRHYGNAFTLTSTHSITTKYQPLETYPRNLPNYLLILCDVSFASLLILPIHYLDIFLINKKNERKSEIVLIWCGKRLGAVMKNHVFIILNSY</sequence>
<protein>
    <submittedName>
        <fullName evidence="1">Uncharacterized protein</fullName>
    </submittedName>
</protein>
<organism evidence="1 2">
    <name type="scientific">Pantoea cypripedii</name>
    <name type="common">Pectobacterium cypripedii</name>
    <name type="synonym">Erwinia cypripedii</name>
    <dbReference type="NCBI Taxonomy" id="55209"/>
    <lineage>
        <taxon>Bacteria</taxon>
        <taxon>Pseudomonadati</taxon>
        <taxon>Pseudomonadota</taxon>
        <taxon>Gammaproteobacteria</taxon>
        <taxon>Enterobacterales</taxon>
        <taxon>Erwiniaceae</taxon>
        <taxon>Pantoea</taxon>
    </lineage>
</organism>
<dbReference type="EMBL" id="CP024770">
    <property type="protein sequence ID" value="QGY32230.1"/>
    <property type="molecule type" value="Genomic_DNA"/>
</dbReference>
<proteinExistence type="predicted"/>
<gene>
    <name evidence="1" type="ORF">CUN67_24885</name>
</gene>
<geneLocation type="plasmid" evidence="2">
    <name>pne1b</name>
</geneLocation>
<keyword evidence="1" id="KW-0614">Plasmid</keyword>
<reference evidence="1 2" key="1">
    <citation type="submission" date="2017-11" db="EMBL/GenBank/DDBJ databases">
        <title>Genome sequence of Pantoea cypripedii NE1.</title>
        <authorList>
            <person name="Nascimento F.X."/>
        </authorList>
    </citation>
    <scope>NUCLEOTIDE SEQUENCE [LARGE SCALE GENOMIC DNA]</scope>
    <source>
        <strain evidence="1 2">NE1</strain>
        <plasmid evidence="2">pne1b</plasmid>
    </source>
</reference>
<accession>A0A6B9GA40</accession>
<dbReference type="AlphaFoldDB" id="A0A6B9GA40"/>
<evidence type="ECO:0000313" key="2">
    <source>
        <dbReference type="Proteomes" id="UP000502005"/>
    </source>
</evidence>
<dbReference type="Proteomes" id="UP000502005">
    <property type="component" value="Plasmid pNE1B"/>
</dbReference>
<name>A0A6B9GA40_PANCY</name>